<name>A0ABP8UVS6_9ACTN</name>
<reference evidence="2" key="1">
    <citation type="journal article" date="2019" name="Int. J. Syst. Evol. Microbiol.">
        <title>The Global Catalogue of Microorganisms (GCM) 10K type strain sequencing project: providing services to taxonomists for standard genome sequencing and annotation.</title>
        <authorList>
            <consortium name="The Broad Institute Genomics Platform"/>
            <consortium name="The Broad Institute Genome Sequencing Center for Infectious Disease"/>
            <person name="Wu L."/>
            <person name="Ma J."/>
        </authorList>
    </citation>
    <scope>NUCLEOTIDE SEQUENCE [LARGE SCALE GENOMIC DNA]</scope>
    <source>
        <strain evidence="2">JCM 17939</strain>
    </source>
</reference>
<evidence type="ECO:0000313" key="2">
    <source>
        <dbReference type="Proteomes" id="UP001501442"/>
    </source>
</evidence>
<protein>
    <recommendedName>
        <fullName evidence="3">FxLD family lantipeptide</fullName>
    </recommendedName>
</protein>
<comment type="caution">
    <text evidence="1">The sequence shown here is derived from an EMBL/GenBank/DDBJ whole genome shotgun (WGS) entry which is preliminary data.</text>
</comment>
<accession>A0ABP8UVS6</accession>
<evidence type="ECO:0000313" key="1">
    <source>
        <dbReference type="EMBL" id="GAA4640749.1"/>
    </source>
</evidence>
<dbReference type="EMBL" id="BAABHK010000036">
    <property type="protein sequence ID" value="GAA4640749.1"/>
    <property type="molecule type" value="Genomic_DNA"/>
</dbReference>
<gene>
    <name evidence="1" type="ORF">GCM10023196_107460</name>
</gene>
<dbReference type="Proteomes" id="UP001501442">
    <property type="component" value="Unassembled WGS sequence"/>
</dbReference>
<organism evidence="1 2">
    <name type="scientific">Actinoallomurus vinaceus</name>
    <dbReference type="NCBI Taxonomy" id="1080074"/>
    <lineage>
        <taxon>Bacteria</taxon>
        <taxon>Bacillati</taxon>
        <taxon>Actinomycetota</taxon>
        <taxon>Actinomycetes</taxon>
        <taxon>Streptosporangiales</taxon>
        <taxon>Thermomonosporaceae</taxon>
        <taxon>Actinoallomurus</taxon>
    </lineage>
</organism>
<keyword evidence="2" id="KW-1185">Reference proteome</keyword>
<dbReference type="RefSeq" id="WP_345444622.1">
    <property type="nucleotide sequence ID" value="NZ_BAABHK010000036.1"/>
</dbReference>
<evidence type="ECO:0008006" key="3">
    <source>
        <dbReference type="Google" id="ProtNLM"/>
    </source>
</evidence>
<proteinExistence type="predicted"/>
<sequence>MTVDLLQPAPPVSGDEITFVDDVDALSDGNVCSCSAGDDNPF</sequence>